<dbReference type="FunFam" id="3.40.50.11210:FF:000001">
    <property type="entry name" value="Ral GTPase-activating protein subunit alpha-1 isoform 1"/>
    <property type="match status" value="1"/>
</dbReference>
<feature type="region of interest" description="Disordered" evidence="3">
    <location>
        <begin position="1368"/>
        <end position="1394"/>
    </location>
</feature>
<dbReference type="GO" id="GO:0051056">
    <property type="term" value="P:regulation of small GTPase mediated signal transduction"/>
    <property type="evidence" value="ECO:0007669"/>
    <property type="project" value="InterPro"/>
</dbReference>
<dbReference type="PANTHER" id="PTHR10063:SF11">
    <property type="entry name" value="RHO GTPASE-ACTIVATING PROTEIN CG5521-RELATED"/>
    <property type="match status" value="1"/>
</dbReference>
<evidence type="ECO:0000313" key="5">
    <source>
        <dbReference type="EMBL" id="CAF0829024.1"/>
    </source>
</evidence>
<dbReference type="OrthoDB" id="19311at2759"/>
<gene>
    <name evidence="5" type="ORF">OXX778_LOCUS7864</name>
</gene>
<dbReference type="GO" id="GO:0005096">
    <property type="term" value="F:GTPase activator activity"/>
    <property type="evidence" value="ECO:0007669"/>
    <property type="project" value="UniProtKB-KW"/>
</dbReference>
<keyword evidence="1" id="KW-0343">GTPase activation</keyword>
<dbReference type="EMBL" id="CAJNOC010001037">
    <property type="protein sequence ID" value="CAF0829024.1"/>
    <property type="molecule type" value="Genomic_DNA"/>
</dbReference>
<feature type="compositionally biased region" description="Polar residues" evidence="3">
    <location>
        <begin position="1413"/>
        <end position="1426"/>
    </location>
</feature>
<evidence type="ECO:0000256" key="3">
    <source>
        <dbReference type="SAM" id="MobiDB-lite"/>
    </source>
</evidence>
<feature type="compositionally biased region" description="Low complexity" evidence="3">
    <location>
        <begin position="1240"/>
        <end position="1304"/>
    </location>
</feature>
<evidence type="ECO:0000313" key="6">
    <source>
        <dbReference type="Proteomes" id="UP000663879"/>
    </source>
</evidence>
<feature type="compositionally biased region" description="Acidic residues" evidence="3">
    <location>
        <begin position="1127"/>
        <end position="1136"/>
    </location>
</feature>
<feature type="compositionally biased region" description="Polar residues" evidence="3">
    <location>
        <begin position="1068"/>
        <end position="1084"/>
    </location>
</feature>
<evidence type="ECO:0000256" key="2">
    <source>
        <dbReference type="ARBA" id="ARBA00022553"/>
    </source>
</evidence>
<dbReference type="Gene3D" id="3.40.50.11210">
    <property type="entry name" value="Rap/Ran-GAP"/>
    <property type="match status" value="1"/>
</dbReference>
<feature type="compositionally biased region" description="Basic and acidic residues" evidence="3">
    <location>
        <begin position="1056"/>
        <end position="1067"/>
    </location>
</feature>
<sequence length="2528" mass="287318">MFARKPKTVTSQATVDELNRKKLISKILDIKKEVNSRLRYLKNYIESTDSQLEIKQFFDQNYSQIYFIFYESFILVEGNLKQKINKLSREELDLVLFIFQKILVLQPERINQRWQSRSIGRLLQKLVHISNTKYLKITGLRLFLLWYQILNKNRTQLEELMFQKLIQGFDLFHSNVHTSINLEILNAEAQKVFSSHQNSTQLNSNAMLFSASNSKSTLYQFEITYLIPHSSQNEHIFMIQQPSNRDQINSQPNSQQANQNQSSQQSNTQNQIQSQLQQQSVVSLNSHLTQNQQQQQIQQQLQQHQSSNIYSLTAELLKYMVNFMQNDFLIVEWSTDRYKQSILCYEFLFDEFKRFYLSYMFPNAFIKQSSSSNLSNNVASASTSPSLNVYSNIDLLNLINNESVQQNQSLNQKQQQTQSSTSSTYHHDTRYQQYNPFHQINYQTNPPLDEKKQVQLNCKEEIIKWLIEVLLIDSSTTNTTQTTLTTSLLAMSTLMDSSVYSSIQSNELKSLDEFSCDESIDSNFTSLTSVTLTNSTLTNKTDTTQTNKQLIQKVLLSSQSNVNLVHEILRNTYFLNFDENSQTVKLVLDAYKKWFLSEAKLPAFMLEPIKYELPNKNVDFLNSGDFQEQPNDHENPVFSLNQSGENNGENENFEIEKTPSVSSSSSILSLKTTNQSDIMQQQSLTRIGSVKCLQIFYYHSYNLLLNRANLQRPDKIKNICCYLLDIYKTFIKKIQMDSYTWTMLIKILLRVCNFLFNSNSDYLSLNSTNTPGAASTTTSSNTRSGENQSTSSSISQLIKLTTETTLMAMIKATYNFSLPNDLWDQLVNLFQIVNSNHDVVDKWMESIDDLMIQIFKYIYNIDLNTIKGFMTGSNQNDDDDESDTVSSSSTNIVFSTRSNSVSSSLMDEKRKLRNKNREKQQQQQLQLQTQVLSSSSSNYLLSNTLQTEKKSLKSQNNVTYSPAVLSTVGLNKPISSQTNPIAQNVNQMAFSRQASTKHNLQNTFRDDTYLHTLANSLIPNTNDIEQSKSPSLTDENFLNLTNQQTTKPSSFNDQNSHNDETNHEQKTNEINTDTENDSSILNDPQNREHNEEDEDEENDELDDDSYEYNQYNSKYFYRGSKRRADDESYNGEDDDTTSSINETDSNDSSSYDKSATLKAANQIDQLNCYNSNTIKSNTLTNINKFSASEKSIYYSSELLVDKPNTSGSSSLNSAVTSPTLQINVANQSNSSNLEDETSSFDESNNLDSNSSNVKSNNSSFTTQNTNTPNTQTTNISCSSSSSSSSNAVNQNNNLLVNNSSSSPSIKQYSPKLGNSPNQPSLTNTSNVPPPLPPLPANLPSKFYLLNQAQLSKANQLDQILTEGLKNRKSIESESQSDSNIIQVSTSSNSSSVQASPLGKLTISLNQQTQLPSSQVEFNLSSPNRQQIKLKETKQESSKVLNKNDERSASFIMETPKMPIVQKTEQNSNKSNQSLLAISSTSSRANRQSLSIVTNNSDLAQAQVGQQDNTELDMNKKFKSTSLMLLRRLFGCMGNVNLIKDPLIHKKIFEFILYKWSKLAKVKDEMLILMTSSTNICEIIMPQSYFASWLFESIHKYLHELSASIPPSLSANYQSATLIAYKILSNIVIKSAQCSLDDPFYSISSNFIDLYYISLHYGLISNDKNILNCIIQSCSTKFWHLMLESSSLLIKDFINACLQIDNQGPKLEAISILGAFICLPDFYDETISFLSPAITTVKSSSSSSSPSITTSTTSLAIQDPILNTVQFTREEFKNLLISTLGNFELSIGSDLDNSTSMSNFNNSKCVLLCSLTCFIFDEILSTSSSKTWNLIRLNEACKKIFKDLEYRDQYSPILIKMSCDNLRFLSCLANFIFQKDIQFAINIINELNQCLVKLINNKPSSNSINENYEKAIIANMFALLEWCMNMPLAQLKDQDRATLLKNNFKLIIHISNTFKSSESIECEHIHLAAKFIISHLLNHLNHYPYGTYGPTKICSSCNETSDLTLIQAVDSKSNDSNNNNNLTDDLSILLFDQPNIQFFTVNNQFLISFVELPLKNSDLYLNETVKQNLKLSATVSRFIIRDFSGKYCWECCLLNSPNHLLPKINQLEIPIVDLDENQTEPDQPKEIFDFKNLTNFTHEEIPKNIDLLENILEYVNYSSPECRLDTLISNPSTNSATNFSNLDEIKQKIISCETESIEEKVLISDEKKIENESSPIQTNDLNHYFNLCKSFVHQMGLLSWEKRQNFNVLHKSPQLLRELKSLDDQTCRETHKIALIYIAKGQEDKQSILSNEKGSKDYHDFLSALAWPVNLETHEGFMGGLHHVSAQLKTAPYYSNSLCEVLFHVSTMMNSNDQNKISKWRHLGNDSVQIIWSEHTKDYDRSILATEFADVIICIYPLSSGLYRVQIIKKHHVGFFGPLFDGAILHKSIMPHLIRSTAINASRVLLSNTKGYQEFYVHRAHAINNIVSKLTEKQTFEQFVVDVYSPNINSKSKSEPNTNIPNVHSPVMNSSSILPAISANFDSEKQIIL</sequence>
<feature type="compositionally biased region" description="Polar residues" evidence="3">
    <location>
        <begin position="1312"/>
        <end position="1326"/>
    </location>
</feature>
<accession>A0A813UY70</accession>
<feature type="region of interest" description="Disordered" evidence="3">
    <location>
        <begin position="245"/>
        <end position="272"/>
    </location>
</feature>
<dbReference type="PANTHER" id="PTHR10063">
    <property type="entry name" value="TUBERIN"/>
    <property type="match status" value="1"/>
</dbReference>
<feature type="compositionally biased region" description="Polar residues" evidence="3">
    <location>
        <begin position="1462"/>
        <end position="1471"/>
    </location>
</feature>
<feature type="compositionally biased region" description="Polar residues" evidence="3">
    <location>
        <begin position="1137"/>
        <end position="1153"/>
    </location>
</feature>
<evidence type="ECO:0000256" key="1">
    <source>
        <dbReference type="ARBA" id="ARBA00022468"/>
    </source>
</evidence>
<reference evidence="5" key="1">
    <citation type="submission" date="2021-02" db="EMBL/GenBank/DDBJ databases">
        <authorList>
            <person name="Nowell W R."/>
        </authorList>
    </citation>
    <scope>NUCLEOTIDE SEQUENCE</scope>
    <source>
        <strain evidence="5">Ploen Becks lab</strain>
    </source>
</reference>
<dbReference type="InterPro" id="IPR035974">
    <property type="entry name" value="Rap/Ran-GAP_sf"/>
</dbReference>
<feature type="compositionally biased region" description="Basic and acidic residues" evidence="3">
    <location>
        <begin position="1428"/>
        <end position="1447"/>
    </location>
</feature>
<feature type="compositionally biased region" description="Low complexity" evidence="3">
    <location>
        <begin position="247"/>
        <end position="272"/>
    </location>
</feature>
<name>A0A813UY70_9BILA</name>
<feature type="compositionally biased region" description="Low complexity" evidence="3">
    <location>
        <begin position="921"/>
        <end position="930"/>
    </location>
</feature>
<feature type="region of interest" description="Disordered" evidence="3">
    <location>
        <begin position="897"/>
        <end position="930"/>
    </location>
</feature>
<dbReference type="InterPro" id="IPR046859">
    <property type="entry name" value="RGPA/RALGAPB_N"/>
</dbReference>
<feature type="compositionally biased region" description="Basic and acidic residues" evidence="3">
    <location>
        <begin position="906"/>
        <end position="920"/>
    </location>
</feature>
<evidence type="ECO:0000259" key="4">
    <source>
        <dbReference type="PROSITE" id="PS50085"/>
    </source>
</evidence>
<protein>
    <recommendedName>
        <fullName evidence="4">Rap-GAP domain-containing protein</fullName>
    </recommendedName>
</protein>
<feature type="region of interest" description="Disordered" evidence="3">
    <location>
        <begin position="1043"/>
        <end position="1153"/>
    </location>
</feature>
<dbReference type="PROSITE" id="PS50085">
    <property type="entry name" value="RAPGAP"/>
    <property type="match status" value="1"/>
</dbReference>
<organism evidence="5 6">
    <name type="scientific">Brachionus calyciflorus</name>
    <dbReference type="NCBI Taxonomy" id="104777"/>
    <lineage>
        <taxon>Eukaryota</taxon>
        <taxon>Metazoa</taxon>
        <taxon>Spiralia</taxon>
        <taxon>Gnathifera</taxon>
        <taxon>Rotifera</taxon>
        <taxon>Eurotatoria</taxon>
        <taxon>Monogononta</taxon>
        <taxon>Pseudotrocha</taxon>
        <taxon>Ploima</taxon>
        <taxon>Brachionidae</taxon>
        <taxon>Brachionus</taxon>
    </lineage>
</organism>
<dbReference type="Pfam" id="PF20412">
    <property type="entry name" value="RALGAPB_N"/>
    <property type="match status" value="1"/>
</dbReference>
<keyword evidence="6" id="KW-1185">Reference proteome</keyword>
<dbReference type="GO" id="GO:0005737">
    <property type="term" value="C:cytoplasm"/>
    <property type="evidence" value="ECO:0007669"/>
    <property type="project" value="TreeGrafter"/>
</dbReference>
<comment type="caution">
    <text evidence="5">The sequence shown here is derived from an EMBL/GenBank/DDBJ whole genome shotgun (WGS) entry which is preliminary data.</text>
</comment>
<feature type="region of interest" description="Disordered" evidence="3">
    <location>
        <begin position="1413"/>
        <end position="1471"/>
    </location>
</feature>
<feature type="compositionally biased region" description="Polar residues" evidence="3">
    <location>
        <begin position="1043"/>
        <end position="1055"/>
    </location>
</feature>
<feature type="region of interest" description="Disordered" evidence="3">
    <location>
        <begin position="1227"/>
        <end position="1334"/>
    </location>
</feature>
<feature type="compositionally biased region" description="Low complexity" evidence="3">
    <location>
        <begin position="1378"/>
        <end position="1394"/>
    </location>
</feature>
<feature type="compositionally biased region" description="Acidic residues" evidence="3">
    <location>
        <begin position="1091"/>
        <end position="1106"/>
    </location>
</feature>
<dbReference type="SUPFAM" id="SSF111347">
    <property type="entry name" value="Rap/Ran-GAP"/>
    <property type="match status" value="1"/>
</dbReference>
<dbReference type="InterPro" id="IPR027107">
    <property type="entry name" value="Tuberin/Ral-act_asu"/>
</dbReference>
<dbReference type="Proteomes" id="UP000663879">
    <property type="component" value="Unassembled WGS sequence"/>
</dbReference>
<dbReference type="GO" id="GO:0005634">
    <property type="term" value="C:nucleus"/>
    <property type="evidence" value="ECO:0007669"/>
    <property type="project" value="InterPro"/>
</dbReference>
<feature type="domain" description="Rap-GAP" evidence="4">
    <location>
        <begin position="2258"/>
        <end position="2465"/>
    </location>
</feature>
<dbReference type="Pfam" id="PF02145">
    <property type="entry name" value="Rap_GAP"/>
    <property type="match status" value="1"/>
</dbReference>
<dbReference type="InterPro" id="IPR000331">
    <property type="entry name" value="Rap/Ran_GAP_dom"/>
</dbReference>
<proteinExistence type="predicted"/>
<keyword evidence="2" id="KW-0597">Phosphoprotein</keyword>